<evidence type="ECO:0000313" key="2">
    <source>
        <dbReference type="EMBL" id="MDT0646341.1"/>
    </source>
</evidence>
<reference evidence="2 3" key="1">
    <citation type="submission" date="2023-09" db="EMBL/GenBank/DDBJ databases">
        <authorList>
            <person name="Rey-Velasco X."/>
        </authorList>
    </citation>
    <scope>NUCLEOTIDE SEQUENCE [LARGE SCALE GENOMIC DNA]</scope>
    <source>
        <strain evidence="2 3">F260</strain>
    </source>
</reference>
<protein>
    <submittedName>
        <fullName evidence="2">AbiH family protein</fullName>
    </submittedName>
</protein>
<accession>A0ABU3CJ06</accession>
<proteinExistence type="predicted"/>
<dbReference type="Pfam" id="PF14253">
    <property type="entry name" value="AbiH"/>
    <property type="match status" value="1"/>
</dbReference>
<comment type="caution">
    <text evidence="2">The sequence shown here is derived from an EMBL/GenBank/DDBJ whole genome shotgun (WGS) entry which is preliminary data.</text>
</comment>
<organism evidence="2 3">
    <name type="scientific">Autumnicola lenta</name>
    <dbReference type="NCBI Taxonomy" id="3075593"/>
    <lineage>
        <taxon>Bacteria</taxon>
        <taxon>Pseudomonadati</taxon>
        <taxon>Bacteroidota</taxon>
        <taxon>Flavobacteriia</taxon>
        <taxon>Flavobacteriales</taxon>
        <taxon>Flavobacteriaceae</taxon>
        <taxon>Autumnicola</taxon>
    </lineage>
</organism>
<name>A0ABU3CJ06_9FLAO</name>
<dbReference type="InterPro" id="IPR025935">
    <property type="entry name" value="AbiH"/>
</dbReference>
<evidence type="ECO:0000313" key="3">
    <source>
        <dbReference type="Proteomes" id="UP001245285"/>
    </source>
</evidence>
<dbReference type="EMBL" id="JAVRHO010000007">
    <property type="protein sequence ID" value="MDT0646341.1"/>
    <property type="molecule type" value="Genomic_DNA"/>
</dbReference>
<evidence type="ECO:0000256" key="1">
    <source>
        <dbReference type="SAM" id="Coils"/>
    </source>
</evidence>
<keyword evidence="1" id="KW-0175">Coiled coil</keyword>
<dbReference type="RefSeq" id="WP_311494515.1">
    <property type="nucleotide sequence ID" value="NZ_JAVRHO010000007.1"/>
</dbReference>
<dbReference type="Proteomes" id="UP001245285">
    <property type="component" value="Unassembled WGS sequence"/>
</dbReference>
<keyword evidence="3" id="KW-1185">Reference proteome</keyword>
<feature type="coiled-coil region" evidence="1">
    <location>
        <begin position="136"/>
        <end position="163"/>
    </location>
</feature>
<sequence length="365" mass="42530">MNRLILLGNGFDLAHGLKTSYKDFIIDLVKAEIYASLHECDWDNYTEKGTYKNGPITIVIDGHRRRDEAELGKIETFDELKLFTKRYSIKVYGSPGNGIFHKTYSDLTSYNWADIESIYYEILSSILEKNSSRKLKEGYKRQVIDLNKELDFLRERLVDYLNKVQSVPTVLEPSMIKGFWERVCGRHKGSIPGNIQILNFNYTDTVANYGELLNISKARGMEIDVNHIHGKLTEPASVIFGYGDEVDSYYKQMEDLNDNELLRHAKSFGYFKNSNYKRLLGFIDSGHFEVWVVGHSCGLSDRVMLKKIFEHPNCRVITIHHFINREVNDHTEKTYQISRHFDNKELMRERIEPFDPKNCISEWIG</sequence>
<gene>
    <name evidence="2" type="ORF">RM545_06530</name>
</gene>